<dbReference type="AlphaFoldDB" id="A0A6H1Q307"/>
<keyword evidence="2" id="KW-0489">Methyltransferase</keyword>
<dbReference type="GO" id="GO:0032259">
    <property type="term" value="P:methylation"/>
    <property type="evidence" value="ECO:0007669"/>
    <property type="project" value="UniProtKB-KW"/>
</dbReference>
<dbReference type="SUPFAM" id="SSF53335">
    <property type="entry name" value="S-adenosyl-L-methionine-dependent methyltransferases"/>
    <property type="match status" value="1"/>
</dbReference>
<evidence type="ECO:0000313" key="3">
    <source>
        <dbReference type="Proteomes" id="UP000501094"/>
    </source>
</evidence>
<keyword evidence="2" id="KW-0808">Transferase</keyword>
<dbReference type="NCBIfam" id="TIGR01444">
    <property type="entry name" value="fkbM_fam"/>
    <property type="match status" value="1"/>
</dbReference>
<accession>A0A6H1Q307</accession>
<dbReference type="KEGG" id="peg:E5R92_01755"/>
<protein>
    <submittedName>
        <fullName evidence="2">FkbM family methyltransferase</fullName>
    </submittedName>
</protein>
<dbReference type="InterPro" id="IPR052514">
    <property type="entry name" value="SAM-dependent_MTase"/>
</dbReference>
<dbReference type="PANTHER" id="PTHR34203:SF15">
    <property type="entry name" value="SLL1173 PROTEIN"/>
    <property type="match status" value="1"/>
</dbReference>
<name>A0A6H1Q307_9PROT</name>
<gene>
    <name evidence="2" type="ORF">E5R92_01755</name>
</gene>
<feature type="domain" description="Methyltransferase FkbM" evidence="1">
    <location>
        <begin position="84"/>
        <end position="226"/>
    </location>
</feature>
<dbReference type="InterPro" id="IPR006342">
    <property type="entry name" value="FkbM_mtfrase"/>
</dbReference>
<organism evidence="2 3">
    <name type="scientific">Candidatus Pelagibacter giovannonii</name>
    <dbReference type="NCBI Taxonomy" id="2563896"/>
    <lineage>
        <taxon>Bacteria</taxon>
        <taxon>Pseudomonadati</taxon>
        <taxon>Pseudomonadota</taxon>
        <taxon>Alphaproteobacteria</taxon>
        <taxon>Candidatus Pelagibacterales</taxon>
        <taxon>Candidatus Pelagibacteraceae</taxon>
        <taxon>Candidatus Pelagibacter</taxon>
    </lineage>
</organism>
<dbReference type="Gene3D" id="3.40.50.150">
    <property type="entry name" value="Vaccinia Virus protein VP39"/>
    <property type="match status" value="1"/>
</dbReference>
<dbReference type="EMBL" id="CP038852">
    <property type="protein sequence ID" value="QIZ20509.1"/>
    <property type="molecule type" value="Genomic_DNA"/>
</dbReference>
<dbReference type="PANTHER" id="PTHR34203">
    <property type="entry name" value="METHYLTRANSFERASE, FKBM FAMILY PROTEIN"/>
    <property type="match status" value="1"/>
</dbReference>
<dbReference type="RefSeq" id="WP_168606402.1">
    <property type="nucleotide sequence ID" value="NZ_CP038852.1"/>
</dbReference>
<evidence type="ECO:0000259" key="1">
    <source>
        <dbReference type="Pfam" id="PF05050"/>
    </source>
</evidence>
<proteinExistence type="predicted"/>
<keyword evidence="3" id="KW-1185">Reference proteome</keyword>
<dbReference type="CDD" id="cd02440">
    <property type="entry name" value="AdoMet_MTases"/>
    <property type="match status" value="1"/>
</dbReference>
<reference evidence="2 3" key="1">
    <citation type="journal article" date="2020" name="Nat. Microbiol.">
        <title>Lysogenic host-virus interactions in SAR11 marine bacteria.</title>
        <authorList>
            <person name="Morris R.M."/>
            <person name="Cain K.R."/>
            <person name="Hvorecny K.L."/>
            <person name="Kollman J.M."/>
        </authorList>
    </citation>
    <scope>NUCLEOTIDE SEQUENCE [LARGE SCALE GENOMIC DNA]</scope>
    <source>
        <strain evidence="2 3">NP1</strain>
    </source>
</reference>
<dbReference type="InterPro" id="IPR029063">
    <property type="entry name" value="SAM-dependent_MTases_sf"/>
</dbReference>
<dbReference type="Proteomes" id="UP000501094">
    <property type="component" value="Chromosome"/>
</dbReference>
<dbReference type="GO" id="GO:0008168">
    <property type="term" value="F:methyltransferase activity"/>
    <property type="evidence" value="ECO:0007669"/>
    <property type="project" value="UniProtKB-KW"/>
</dbReference>
<sequence>MTSAIFAKQIGLKNFFLRGLKIKIIKKFIKEKFIYKVITNNNYSIYKWDPSGTEVFMTQCFTDWGNEYLFLDSLKNRQNDIFLDIGCHSGYYPTLFKNYFKKIIGFEPSTKCINILKKIDIDNFYYHQYFVGDENISVVAGDSEDGYSFYSDNSNHKLSNLKNMNQITIDKFCKNENLENITAIKIDIDGMDLKVLYGGEEVIKLNRPSIIIENYTRELFHFFKDLNYSLLTLVSSKEKPYNLNLIELKNFDEDRWIKMICCIPNEYKNNYENNFFKGGIISGINKREILKTFYFKKNP</sequence>
<evidence type="ECO:0000313" key="2">
    <source>
        <dbReference type="EMBL" id="QIZ20509.1"/>
    </source>
</evidence>
<dbReference type="Pfam" id="PF05050">
    <property type="entry name" value="Methyltransf_21"/>
    <property type="match status" value="1"/>
</dbReference>